<feature type="domain" description="PIN" evidence="7">
    <location>
        <begin position="3"/>
        <end position="131"/>
    </location>
</feature>
<keyword evidence="4 6" id="KW-0378">Hydrolase</keyword>
<dbReference type="GO" id="GO:0090729">
    <property type="term" value="F:toxin activity"/>
    <property type="evidence" value="ECO:0007669"/>
    <property type="project" value="UniProtKB-KW"/>
</dbReference>
<keyword evidence="9" id="KW-1185">Reference proteome</keyword>
<dbReference type="InterPro" id="IPR006226">
    <property type="entry name" value="Mtu_PIN"/>
</dbReference>
<dbReference type="GO" id="GO:0004540">
    <property type="term" value="F:RNA nuclease activity"/>
    <property type="evidence" value="ECO:0007669"/>
    <property type="project" value="InterPro"/>
</dbReference>
<keyword evidence="5 6" id="KW-0460">Magnesium</keyword>
<dbReference type="OrthoDB" id="556169at2"/>
<dbReference type="InterPro" id="IPR029060">
    <property type="entry name" value="PIN-like_dom_sf"/>
</dbReference>
<accession>A0A641APY2</accession>
<evidence type="ECO:0000256" key="3">
    <source>
        <dbReference type="ARBA" id="ARBA00022723"/>
    </source>
</evidence>
<protein>
    <recommendedName>
        <fullName evidence="6">Ribonuclease VapC</fullName>
        <shortName evidence="6">RNase VapC</shortName>
        <ecNumber evidence="6">3.1.-.-</ecNumber>
    </recommendedName>
    <alternativeName>
        <fullName evidence="6">Toxin VapC</fullName>
    </alternativeName>
</protein>
<dbReference type="NCBIfam" id="TIGR00028">
    <property type="entry name" value="Mtu_PIN_fam"/>
    <property type="match status" value="1"/>
</dbReference>
<feature type="binding site" evidence="6">
    <location>
        <position position="106"/>
    </location>
    <ligand>
        <name>Mg(2+)</name>
        <dbReference type="ChEBI" id="CHEBI:18420"/>
    </ligand>
</feature>
<dbReference type="EMBL" id="SDPP02000001">
    <property type="protein sequence ID" value="KAA1379995.1"/>
    <property type="molecule type" value="Genomic_DNA"/>
</dbReference>
<reference evidence="8" key="1">
    <citation type="submission" date="2019-09" db="EMBL/GenBank/DDBJ databases">
        <authorList>
            <person name="Li J."/>
        </authorList>
    </citation>
    <scope>NUCLEOTIDE SEQUENCE [LARGE SCALE GENOMIC DNA]</scope>
    <source>
        <strain evidence="8">NRBC 14897</strain>
    </source>
</reference>
<dbReference type="InterPro" id="IPR002716">
    <property type="entry name" value="PIN_dom"/>
</dbReference>
<gene>
    <name evidence="6" type="primary">vapC</name>
    <name evidence="8" type="ORF">ESP62_001960</name>
</gene>
<dbReference type="Proteomes" id="UP001515100">
    <property type="component" value="Unassembled WGS sequence"/>
</dbReference>
<feature type="binding site" evidence="6">
    <location>
        <position position="5"/>
    </location>
    <ligand>
        <name>Mg(2+)</name>
        <dbReference type="ChEBI" id="CHEBI:18420"/>
    </ligand>
</feature>
<keyword evidence="6" id="KW-0800">Toxin</keyword>
<evidence type="ECO:0000256" key="2">
    <source>
        <dbReference type="ARBA" id="ARBA00022722"/>
    </source>
</evidence>
<dbReference type="GO" id="GO:0016788">
    <property type="term" value="F:hydrolase activity, acting on ester bonds"/>
    <property type="evidence" value="ECO:0007669"/>
    <property type="project" value="InterPro"/>
</dbReference>
<organism evidence="8 9">
    <name type="scientific">Aeromicrobium fastidiosum</name>
    <dbReference type="NCBI Taxonomy" id="52699"/>
    <lineage>
        <taxon>Bacteria</taxon>
        <taxon>Bacillati</taxon>
        <taxon>Actinomycetota</taxon>
        <taxon>Actinomycetes</taxon>
        <taxon>Propionibacteriales</taxon>
        <taxon>Nocardioidaceae</taxon>
        <taxon>Aeromicrobium</taxon>
    </lineage>
</organism>
<name>A0A641APY2_9ACTN</name>
<dbReference type="GO" id="GO:0000287">
    <property type="term" value="F:magnesium ion binding"/>
    <property type="evidence" value="ECO:0007669"/>
    <property type="project" value="UniProtKB-UniRule"/>
</dbReference>
<dbReference type="Gene3D" id="3.40.50.1010">
    <property type="entry name" value="5'-nuclease"/>
    <property type="match status" value="1"/>
</dbReference>
<comment type="function">
    <text evidence="6">Toxic component of a toxin-antitoxin (TA) system. An RNase.</text>
</comment>
<dbReference type="InterPro" id="IPR022907">
    <property type="entry name" value="VapC_family"/>
</dbReference>
<evidence type="ECO:0000256" key="5">
    <source>
        <dbReference type="ARBA" id="ARBA00022842"/>
    </source>
</evidence>
<evidence type="ECO:0000313" key="8">
    <source>
        <dbReference type="EMBL" id="KAA1379995.1"/>
    </source>
</evidence>
<dbReference type="SUPFAM" id="SSF88723">
    <property type="entry name" value="PIN domain-like"/>
    <property type="match status" value="1"/>
</dbReference>
<evidence type="ECO:0000313" key="9">
    <source>
        <dbReference type="Proteomes" id="UP001515100"/>
    </source>
</evidence>
<proteinExistence type="inferred from homology"/>
<dbReference type="GO" id="GO:0045926">
    <property type="term" value="P:negative regulation of growth"/>
    <property type="evidence" value="ECO:0007669"/>
    <property type="project" value="UniProtKB-ARBA"/>
</dbReference>
<keyword evidence="1 6" id="KW-1277">Toxin-antitoxin system</keyword>
<dbReference type="HAMAP" id="MF_00265">
    <property type="entry name" value="VapC_Nob1"/>
    <property type="match status" value="1"/>
</dbReference>
<dbReference type="AlphaFoldDB" id="A0A641APY2"/>
<evidence type="ECO:0000256" key="4">
    <source>
        <dbReference type="ARBA" id="ARBA00022801"/>
    </source>
</evidence>
<keyword evidence="3 6" id="KW-0479">Metal-binding</keyword>
<evidence type="ECO:0000256" key="6">
    <source>
        <dbReference type="HAMAP-Rule" id="MF_00265"/>
    </source>
</evidence>
<dbReference type="Pfam" id="PF01850">
    <property type="entry name" value="PIN"/>
    <property type="match status" value="1"/>
</dbReference>
<comment type="caution">
    <text evidence="8">The sequence shown here is derived from an EMBL/GenBank/DDBJ whole genome shotgun (WGS) entry which is preliminary data.</text>
</comment>
<comment type="cofactor">
    <cofactor evidence="6">
        <name>Mg(2+)</name>
        <dbReference type="ChEBI" id="CHEBI:18420"/>
    </cofactor>
</comment>
<evidence type="ECO:0000259" key="7">
    <source>
        <dbReference type="Pfam" id="PF01850"/>
    </source>
</evidence>
<evidence type="ECO:0000256" key="1">
    <source>
        <dbReference type="ARBA" id="ARBA00022649"/>
    </source>
</evidence>
<sequence length="142" mass="15398">MLIPDVNVLVDAWRPGSARHQSARQWLENASQSTELALPDAVLAGATRILTLRVRGLGFTVTSVLDEVAALLSAPGVRRVSSGPRHWAIFDSLCRELGATGNTIPDCYLAALAIERKATFVSRDRFFSTVPGLDWIDLPPTS</sequence>
<dbReference type="EC" id="3.1.-.-" evidence="6"/>
<comment type="similarity">
    <text evidence="6">Belongs to the PINc/VapC protein family.</text>
</comment>
<keyword evidence="2 6" id="KW-0540">Nuclease</keyword>